<gene>
    <name evidence="4" type="ORF">PEVE_00006360</name>
</gene>
<dbReference type="SUPFAM" id="SSF49742">
    <property type="entry name" value="PHM/PNGase F"/>
    <property type="match status" value="1"/>
</dbReference>
<feature type="domain" description="Copper type II ascorbate-dependent monooxygenase C-terminal" evidence="3">
    <location>
        <begin position="2"/>
        <end position="36"/>
    </location>
</feature>
<evidence type="ECO:0000313" key="4">
    <source>
        <dbReference type="EMBL" id="CAH3168093.1"/>
    </source>
</evidence>
<comment type="caution">
    <text evidence="4">The sequence shown here is derived from an EMBL/GenBank/DDBJ whole genome shotgun (WGS) entry which is preliminary data.</text>
</comment>
<organism evidence="4 5">
    <name type="scientific">Porites evermanni</name>
    <dbReference type="NCBI Taxonomy" id="104178"/>
    <lineage>
        <taxon>Eukaryota</taxon>
        <taxon>Metazoa</taxon>
        <taxon>Cnidaria</taxon>
        <taxon>Anthozoa</taxon>
        <taxon>Hexacorallia</taxon>
        <taxon>Scleractinia</taxon>
        <taxon>Fungiina</taxon>
        <taxon>Poritidae</taxon>
        <taxon>Porites</taxon>
    </lineage>
</organism>
<protein>
    <recommendedName>
        <fullName evidence="3">Copper type II ascorbate-dependent monooxygenase C-terminal domain-containing protein</fullName>
    </recommendedName>
</protein>
<dbReference type="InterPro" id="IPR024548">
    <property type="entry name" value="Cu2_monoox_C"/>
</dbReference>
<feature type="region of interest" description="Disordered" evidence="2">
    <location>
        <begin position="106"/>
        <end position="132"/>
    </location>
</feature>
<reference evidence="4 5" key="1">
    <citation type="submission" date="2022-05" db="EMBL/GenBank/DDBJ databases">
        <authorList>
            <consortium name="Genoscope - CEA"/>
            <person name="William W."/>
        </authorList>
    </citation>
    <scope>NUCLEOTIDE SEQUENCE [LARGE SCALE GENOMIC DNA]</scope>
</reference>
<name>A0ABN8QU04_9CNID</name>
<keyword evidence="5" id="KW-1185">Reference proteome</keyword>
<dbReference type="Pfam" id="PF03712">
    <property type="entry name" value="Cu2_monoox_C"/>
    <property type="match status" value="1"/>
</dbReference>
<proteinExistence type="predicted"/>
<sequence length="185" mass="21102">MDRDRPITGGGSTRQEMCVNFLFYYPRVKDFSFCDNTFFKPSWKMIDKLFSKVNIPPSTKYWIPLDRWPIHWTDEVANELRKYQNELDTLIPGCWGKRIYSRADATGPLPNRRAPRPRITEPLPPKKTCPIRSESEGSLALNLTEPPPHEKTSPNQLASGADMNASFALFFGILNVVIQALSDAI</sequence>
<dbReference type="Proteomes" id="UP001159427">
    <property type="component" value="Unassembled WGS sequence"/>
</dbReference>
<evidence type="ECO:0000256" key="1">
    <source>
        <dbReference type="ARBA" id="ARBA00023157"/>
    </source>
</evidence>
<dbReference type="InterPro" id="IPR014784">
    <property type="entry name" value="Cu2_ascorb_mOase-like_C"/>
</dbReference>
<dbReference type="EMBL" id="CALNXI010001409">
    <property type="protein sequence ID" value="CAH3168093.1"/>
    <property type="molecule type" value="Genomic_DNA"/>
</dbReference>
<dbReference type="Gene3D" id="2.60.120.230">
    <property type="match status" value="1"/>
</dbReference>
<evidence type="ECO:0000259" key="3">
    <source>
        <dbReference type="Pfam" id="PF03712"/>
    </source>
</evidence>
<evidence type="ECO:0000313" key="5">
    <source>
        <dbReference type="Proteomes" id="UP001159427"/>
    </source>
</evidence>
<keyword evidence="1" id="KW-1015">Disulfide bond</keyword>
<accession>A0ABN8QU04</accession>
<dbReference type="InterPro" id="IPR008977">
    <property type="entry name" value="PHM/PNGase_F_dom_sf"/>
</dbReference>
<evidence type="ECO:0000256" key="2">
    <source>
        <dbReference type="SAM" id="MobiDB-lite"/>
    </source>
</evidence>